<sequence>MSSLTSKSIKCNTYTFDIIPFSLYLVKVGNKARPNTKTVLLLKENRAAIEPFSTKTSESRRPRSDLLTRVYGEDVWRHIAAKEDVLWLIRTVIQQEQSLRSSSCIMDKIQDSEVEGRRKPTACFPSWSLFVLFYYSGTYRGDRIDIFTTSLATR</sequence>
<organism evidence="1 2">
    <name type="scientific">Dissostichus mawsoni</name>
    <name type="common">Antarctic cod</name>
    <dbReference type="NCBI Taxonomy" id="36200"/>
    <lineage>
        <taxon>Eukaryota</taxon>
        <taxon>Metazoa</taxon>
        <taxon>Chordata</taxon>
        <taxon>Craniata</taxon>
        <taxon>Vertebrata</taxon>
        <taxon>Euteleostomi</taxon>
        <taxon>Actinopterygii</taxon>
        <taxon>Neopterygii</taxon>
        <taxon>Teleostei</taxon>
        <taxon>Neoteleostei</taxon>
        <taxon>Acanthomorphata</taxon>
        <taxon>Eupercaria</taxon>
        <taxon>Perciformes</taxon>
        <taxon>Notothenioidei</taxon>
        <taxon>Nototheniidae</taxon>
        <taxon>Dissostichus</taxon>
    </lineage>
</organism>
<proteinExistence type="predicted"/>
<name>A0A7J5Z7K4_DISMA</name>
<reference evidence="1 2" key="1">
    <citation type="submission" date="2020-03" db="EMBL/GenBank/DDBJ databases">
        <title>Dissostichus mawsoni Genome sequencing and assembly.</title>
        <authorList>
            <person name="Park H."/>
        </authorList>
    </citation>
    <scope>NUCLEOTIDE SEQUENCE [LARGE SCALE GENOMIC DNA]</scope>
    <source>
        <strain evidence="1">DM0001</strain>
        <tissue evidence="1">Muscle</tissue>
    </source>
</reference>
<protein>
    <submittedName>
        <fullName evidence="1">Uncharacterized protein</fullName>
    </submittedName>
</protein>
<dbReference type="AlphaFoldDB" id="A0A7J5Z7K4"/>
<comment type="caution">
    <text evidence="1">The sequence shown here is derived from an EMBL/GenBank/DDBJ whole genome shotgun (WGS) entry which is preliminary data.</text>
</comment>
<keyword evidence="2" id="KW-1185">Reference proteome</keyword>
<accession>A0A7J5Z7K4</accession>
<evidence type="ECO:0000313" key="2">
    <source>
        <dbReference type="Proteomes" id="UP000518266"/>
    </source>
</evidence>
<gene>
    <name evidence="1" type="ORF">F7725_008938</name>
</gene>
<dbReference type="Proteomes" id="UP000518266">
    <property type="component" value="Unassembled WGS sequence"/>
</dbReference>
<evidence type="ECO:0000313" key="1">
    <source>
        <dbReference type="EMBL" id="KAF3857079.1"/>
    </source>
</evidence>
<dbReference type="EMBL" id="JAAKFY010000005">
    <property type="protein sequence ID" value="KAF3857079.1"/>
    <property type="molecule type" value="Genomic_DNA"/>
</dbReference>